<dbReference type="PANTHER" id="PTHR31403:SF7">
    <property type="entry name" value="PHOSPHOLIPASE A1-IGAMMA3, CHLOROPLASTIC"/>
    <property type="match status" value="1"/>
</dbReference>
<dbReference type="Pfam" id="PF01764">
    <property type="entry name" value="Lipase_3"/>
    <property type="match status" value="1"/>
</dbReference>
<accession>A0A6C0CKP3</accession>
<dbReference type="InterPro" id="IPR029058">
    <property type="entry name" value="AB_hydrolase_fold"/>
</dbReference>
<dbReference type="Gene3D" id="3.40.50.1820">
    <property type="entry name" value="alpha/beta hydrolase"/>
    <property type="match status" value="1"/>
</dbReference>
<evidence type="ECO:0000256" key="7">
    <source>
        <dbReference type="ARBA" id="ARBA00023098"/>
    </source>
</evidence>
<evidence type="ECO:0000256" key="2">
    <source>
        <dbReference type="ARBA" id="ARBA00022528"/>
    </source>
</evidence>
<name>A0A6C0CKP3_9ZZZZ</name>
<sequence>MGGESCSFNDCFLPSIVLATLFGILLLLVIFALFKYLQLARIITAIDNAWHSDGTCYSLTTTDRCKIHTDNTLGDVPQSVIASGARSYNVGLAWKLADCVARVELAPNIETPPNMTWLHNFNPLEGPTFAVAWMNGTSLVIAFRCTVTHSEIQEDLDAFQVEFDTGLRVSSPLKSVPNVPGSAPYVHSGFYSVTYRYLPEIISILKAQNPKLLFLCGHSLGGSVATLTGVSLAEQFPDLPITAYVYGTPRVGNSKFNDRVMSLSNLTVWRTVNYHDQIQDLPYSVTPNFPHPQQLPFYYEHAGYSHVYYDNRGSWKTNHNLPNYLSYLSNQSSGTYPGSD</sequence>
<evidence type="ECO:0000259" key="9">
    <source>
        <dbReference type="Pfam" id="PF01764"/>
    </source>
</evidence>
<keyword evidence="4" id="KW-0378">Hydrolase</keyword>
<evidence type="ECO:0000256" key="1">
    <source>
        <dbReference type="ARBA" id="ARBA00004229"/>
    </source>
</evidence>
<dbReference type="SUPFAM" id="SSF53474">
    <property type="entry name" value="alpha/beta-Hydrolases"/>
    <property type="match status" value="1"/>
</dbReference>
<keyword evidence="8" id="KW-1133">Transmembrane helix</keyword>
<feature type="domain" description="Fungal lipase-type" evidence="9">
    <location>
        <begin position="140"/>
        <end position="283"/>
    </location>
</feature>
<keyword evidence="8" id="KW-0472">Membrane</keyword>
<dbReference type="InterPro" id="IPR002921">
    <property type="entry name" value="Fungal_lipase-type"/>
</dbReference>
<protein>
    <recommendedName>
        <fullName evidence="9">Fungal lipase-type domain-containing protein</fullName>
    </recommendedName>
</protein>
<proteinExistence type="predicted"/>
<dbReference type="GO" id="GO:0016042">
    <property type="term" value="P:lipid catabolic process"/>
    <property type="evidence" value="ECO:0007669"/>
    <property type="project" value="UniProtKB-KW"/>
</dbReference>
<comment type="subcellular location">
    <subcellularLocation>
        <location evidence="1">Plastid</location>
        <location evidence="1">Chloroplast</location>
    </subcellularLocation>
</comment>
<dbReference type="GO" id="GO:0004620">
    <property type="term" value="F:phospholipase activity"/>
    <property type="evidence" value="ECO:0007669"/>
    <property type="project" value="UniProtKB-ARBA"/>
</dbReference>
<reference evidence="10" key="1">
    <citation type="journal article" date="2020" name="Nature">
        <title>Giant virus diversity and host interactions through global metagenomics.</title>
        <authorList>
            <person name="Schulz F."/>
            <person name="Roux S."/>
            <person name="Paez-Espino D."/>
            <person name="Jungbluth S."/>
            <person name="Walsh D.A."/>
            <person name="Denef V.J."/>
            <person name="McMahon K.D."/>
            <person name="Konstantinidis K.T."/>
            <person name="Eloe-Fadrosh E.A."/>
            <person name="Kyrpides N.C."/>
            <person name="Woyke T."/>
        </authorList>
    </citation>
    <scope>NUCLEOTIDE SEQUENCE</scope>
    <source>
        <strain evidence="10">GVMAG-M-3300021354-14</strain>
    </source>
</reference>
<evidence type="ECO:0000256" key="8">
    <source>
        <dbReference type="SAM" id="Phobius"/>
    </source>
</evidence>
<keyword evidence="8" id="KW-0812">Transmembrane</keyword>
<dbReference type="GO" id="GO:0009507">
    <property type="term" value="C:chloroplast"/>
    <property type="evidence" value="ECO:0007669"/>
    <property type="project" value="UniProtKB-SubCell"/>
</dbReference>
<dbReference type="AlphaFoldDB" id="A0A6C0CKP3"/>
<keyword evidence="2" id="KW-0150">Chloroplast</keyword>
<dbReference type="PANTHER" id="PTHR31403">
    <property type="entry name" value="PHOSPHOLIPASE A1-IBETA2, CHLOROPLASTIC"/>
    <property type="match status" value="1"/>
</dbReference>
<evidence type="ECO:0000256" key="5">
    <source>
        <dbReference type="ARBA" id="ARBA00022946"/>
    </source>
</evidence>
<keyword evidence="5" id="KW-0809">Transit peptide</keyword>
<evidence type="ECO:0000256" key="6">
    <source>
        <dbReference type="ARBA" id="ARBA00022963"/>
    </source>
</evidence>
<keyword evidence="7" id="KW-0443">Lipid metabolism</keyword>
<evidence type="ECO:0000256" key="3">
    <source>
        <dbReference type="ARBA" id="ARBA00022640"/>
    </source>
</evidence>
<dbReference type="CDD" id="cd00519">
    <property type="entry name" value="Lipase_3"/>
    <property type="match status" value="1"/>
</dbReference>
<keyword evidence="6" id="KW-0442">Lipid degradation</keyword>
<evidence type="ECO:0000313" key="10">
    <source>
        <dbReference type="EMBL" id="QHT05031.1"/>
    </source>
</evidence>
<feature type="transmembrane region" description="Helical" evidence="8">
    <location>
        <begin position="12"/>
        <end position="34"/>
    </location>
</feature>
<dbReference type="EMBL" id="MN739448">
    <property type="protein sequence ID" value="QHT05031.1"/>
    <property type="molecule type" value="Genomic_DNA"/>
</dbReference>
<organism evidence="10">
    <name type="scientific">viral metagenome</name>
    <dbReference type="NCBI Taxonomy" id="1070528"/>
    <lineage>
        <taxon>unclassified sequences</taxon>
        <taxon>metagenomes</taxon>
        <taxon>organismal metagenomes</taxon>
    </lineage>
</organism>
<evidence type="ECO:0000256" key="4">
    <source>
        <dbReference type="ARBA" id="ARBA00022801"/>
    </source>
</evidence>
<keyword evidence="3" id="KW-0934">Plastid</keyword>